<sequence>MAAAPPRSFFDLPRELRDVIYGHYVTVDGGFVFNPESGKLKAASPPDAHLFALQYTCRRAAREMAGLALAHNTVTFSTLAGGGDTRERAYRFDFMLEILDRFHVAANLNSDAVEGSGLRVPDSVREAVAREYPQFLPAVDAMMDLVADDSDYRVSTVPLAIDAEPSLHREFLRFLLRQCVEASWPGLSHPEISRLGLDGELGDCCVDAWHIPSSDELDRMAKVLRPTVSQLEATYGGKVTDFDGIWERNRFIYRFSAAAVAIRFLRQNPKYRNHIRHIVLNEDREAVAFPESHGKGLVPFCRENPRLRIERRVNLWTNLFLKVTRPNKEGLWLHHLHAATPGYLRGTAEEYSLGLIDGFSLDEGVRHDSMDSDSHSITQSVAAWTREASVLPSSISLVLDGDPAPEQASIIFQQVVVQEATWHNALEESLARGLLSPKPVYSPEWWAWKRRGGDPAALSEGWVCDGWPQMVLDMISGSGHVSCNFHVDAFSQSDVEQIIWANRSWSHEEWADSVDTRPTWYLVFPTLPPLPNLRVLAEEDLIPQAED</sequence>
<dbReference type="AlphaFoldDB" id="A0A1J7IJJ5"/>
<name>A0A1J7IJJ5_9PEZI</name>
<gene>
    <name evidence="1" type="ORF">CONLIGDRAFT_634000</name>
</gene>
<dbReference type="OrthoDB" id="5062850at2759"/>
<reference evidence="1 2" key="1">
    <citation type="submission" date="2016-10" db="EMBL/GenBank/DDBJ databases">
        <title>Draft genome sequence of Coniochaeta ligniaria NRRL30616, a lignocellulolytic fungus for bioabatement of inhibitors in plant biomass hydrolysates.</title>
        <authorList>
            <consortium name="DOE Joint Genome Institute"/>
            <person name="Jimenez D.J."/>
            <person name="Hector R.E."/>
            <person name="Riley R."/>
            <person name="Sun H."/>
            <person name="Grigoriev I.V."/>
            <person name="Van Elsas J.D."/>
            <person name="Nichols N.N."/>
        </authorList>
    </citation>
    <scope>NUCLEOTIDE SEQUENCE [LARGE SCALE GENOMIC DNA]</scope>
    <source>
        <strain evidence="1 2">NRRL 30616</strain>
    </source>
</reference>
<proteinExistence type="predicted"/>
<dbReference type="InParanoid" id="A0A1J7IJJ5"/>
<dbReference type="EMBL" id="KV875099">
    <property type="protein sequence ID" value="OIW27654.1"/>
    <property type="molecule type" value="Genomic_DNA"/>
</dbReference>
<organism evidence="1 2">
    <name type="scientific">Coniochaeta ligniaria NRRL 30616</name>
    <dbReference type="NCBI Taxonomy" id="1408157"/>
    <lineage>
        <taxon>Eukaryota</taxon>
        <taxon>Fungi</taxon>
        <taxon>Dikarya</taxon>
        <taxon>Ascomycota</taxon>
        <taxon>Pezizomycotina</taxon>
        <taxon>Sordariomycetes</taxon>
        <taxon>Sordariomycetidae</taxon>
        <taxon>Coniochaetales</taxon>
        <taxon>Coniochaetaceae</taxon>
        <taxon>Coniochaeta</taxon>
    </lineage>
</organism>
<evidence type="ECO:0000313" key="1">
    <source>
        <dbReference type="EMBL" id="OIW27654.1"/>
    </source>
</evidence>
<protein>
    <submittedName>
        <fullName evidence="1">Uncharacterized protein</fullName>
    </submittedName>
</protein>
<dbReference type="Proteomes" id="UP000182658">
    <property type="component" value="Unassembled WGS sequence"/>
</dbReference>
<evidence type="ECO:0000313" key="2">
    <source>
        <dbReference type="Proteomes" id="UP000182658"/>
    </source>
</evidence>
<accession>A0A1J7IJJ5</accession>
<keyword evidence="2" id="KW-1185">Reference proteome</keyword>